<sequence length="188" mass="20312">MAFDFGAPTWKPNMTKAPAALYNPFSEVSGDSGINSWIQAGFPASKIVFGLPCYGYAWKLKDANNHGFLAPTNGPNMTADGALGYRHIWNRIIDQGSAITAFNYTFASDYCYNGTTWVGYDDVKSILAKVLYANSKGLLSYFALRVGLDDNWSLSKTVLDDGYGELSEVDTDGGLCGFAARGLLSPPS</sequence>
<dbReference type="FunFam" id="3.10.50.10:FF:000003">
    <property type="entry name" value="Class V chitinase CHIT5b"/>
    <property type="match status" value="1"/>
</dbReference>
<dbReference type="GO" id="GO:0005576">
    <property type="term" value="C:extracellular region"/>
    <property type="evidence" value="ECO:0007669"/>
    <property type="project" value="TreeGrafter"/>
</dbReference>
<dbReference type="Gene3D" id="3.20.20.80">
    <property type="entry name" value="Glycosidases"/>
    <property type="match status" value="1"/>
</dbReference>
<evidence type="ECO:0000256" key="4">
    <source>
        <dbReference type="ARBA" id="ARBA00023180"/>
    </source>
</evidence>
<keyword evidence="4" id="KW-0325">Glycoprotein</keyword>
<comment type="similarity">
    <text evidence="1">Belongs to the glycosyl hydrolase 18 family. Chitinase class V subfamily.</text>
</comment>
<dbReference type="GO" id="GO:0006032">
    <property type="term" value="P:chitin catabolic process"/>
    <property type="evidence" value="ECO:0007669"/>
    <property type="project" value="TreeGrafter"/>
</dbReference>
<dbReference type="InterPro" id="IPR017853">
    <property type="entry name" value="GH"/>
</dbReference>
<dbReference type="GO" id="GO:0005975">
    <property type="term" value="P:carbohydrate metabolic process"/>
    <property type="evidence" value="ECO:0007669"/>
    <property type="project" value="InterPro"/>
</dbReference>
<organism evidence="7 8">
    <name type="scientific">Lithocarpus litseifolius</name>
    <dbReference type="NCBI Taxonomy" id="425828"/>
    <lineage>
        <taxon>Eukaryota</taxon>
        <taxon>Viridiplantae</taxon>
        <taxon>Streptophyta</taxon>
        <taxon>Embryophyta</taxon>
        <taxon>Tracheophyta</taxon>
        <taxon>Spermatophyta</taxon>
        <taxon>Magnoliopsida</taxon>
        <taxon>eudicotyledons</taxon>
        <taxon>Gunneridae</taxon>
        <taxon>Pentapetalae</taxon>
        <taxon>rosids</taxon>
        <taxon>fabids</taxon>
        <taxon>Fagales</taxon>
        <taxon>Fagaceae</taxon>
        <taxon>Lithocarpus</taxon>
    </lineage>
</organism>
<evidence type="ECO:0000259" key="6">
    <source>
        <dbReference type="PROSITE" id="PS51910"/>
    </source>
</evidence>
<dbReference type="AlphaFoldDB" id="A0AAW2DT26"/>
<evidence type="ECO:0000313" key="8">
    <source>
        <dbReference type="Proteomes" id="UP001459277"/>
    </source>
</evidence>
<dbReference type="InterPro" id="IPR050314">
    <property type="entry name" value="Glycosyl_Hydrlase_18"/>
</dbReference>
<feature type="domain" description="GH18" evidence="6">
    <location>
        <begin position="1"/>
        <end position="165"/>
    </location>
</feature>
<evidence type="ECO:0000256" key="3">
    <source>
        <dbReference type="ARBA" id="ARBA00022801"/>
    </source>
</evidence>
<dbReference type="PANTHER" id="PTHR11177">
    <property type="entry name" value="CHITINASE"/>
    <property type="match status" value="1"/>
</dbReference>
<accession>A0AAW2DT26</accession>
<keyword evidence="2" id="KW-0732">Signal</keyword>
<evidence type="ECO:0000256" key="2">
    <source>
        <dbReference type="ARBA" id="ARBA00022729"/>
    </source>
</evidence>
<dbReference type="Gene3D" id="3.10.50.10">
    <property type="match status" value="1"/>
</dbReference>
<comment type="caution">
    <text evidence="7">The sequence shown here is derived from an EMBL/GenBank/DDBJ whole genome shotgun (WGS) entry which is preliminary data.</text>
</comment>
<dbReference type="SUPFAM" id="SSF54556">
    <property type="entry name" value="Chitinase insertion domain"/>
    <property type="match status" value="1"/>
</dbReference>
<dbReference type="GO" id="GO:0004568">
    <property type="term" value="F:chitinase activity"/>
    <property type="evidence" value="ECO:0007669"/>
    <property type="project" value="TreeGrafter"/>
</dbReference>
<dbReference type="Pfam" id="PF00704">
    <property type="entry name" value="Glyco_hydro_18"/>
    <property type="match status" value="1"/>
</dbReference>
<evidence type="ECO:0000256" key="1">
    <source>
        <dbReference type="ARBA" id="ARBA00008682"/>
    </source>
</evidence>
<keyword evidence="3" id="KW-0378">Hydrolase</keyword>
<reference evidence="7 8" key="1">
    <citation type="submission" date="2024-01" db="EMBL/GenBank/DDBJ databases">
        <title>A telomere-to-telomere, gap-free genome of sweet tea (Lithocarpus litseifolius).</title>
        <authorList>
            <person name="Zhou J."/>
        </authorList>
    </citation>
    <scope>NUCLEOTIDE SEQUENCE [LARGE SCALE GENOMIC DNA]</scope>
    <source>
        <strain evidence="7">Zhou-2022a</strain>
        <tissue evidence="7">Leaf</tissue>
    </source>
</reference>
<dbReference type="Proteomes" id="UP001459277">
    <property type="component" value="Unassembled WGS sequence"/>
</dbReference>
<evidence type="ECO:0000313" key="7">
    <source>
        <dbReference type="EMBL" id="KAL0013571.1"/>
    </source>
</evidence>
<keyword evidence="8" id="KW-1185">Reference proteome</keyword>
<dbReference type="InterPro" id="IPR001223">
    <property type="entry name" value="Glyco_hydro18_cat"/>
</dbReference>
<dbReference type="PROSITE" id="PS51910">
    <property type="entry name" value="GH18_2"/>
    <property type="match status" value="1"/>
</dbReference>
<dbReference type="GO" id="GO:0008061">
    <property type="term" value="F:chitin binding"/>
    <property type="evidence" value="ECO:0007669"/>
    <property type="project" value="TreeGrafter"/>
</dbReference>
<keyword evidence="5" id="KW-0326">Glycosidase</keyword>
<dbReference type="InterPro" id="IPR029070">
    <property type="entry name" value="Chitinase_insertion_sf"/>
</dbReference>
<gene>
    <name evidence="7" type="ORF">SO802_000640</name>
</gene>
<proteinExistence type="inferred from homology"/>
<dbReference type="SUPFAM" id="SSF51445">
    <property type="entry name" value="(Trans)glycosidases"/>
    <property type="match status" value="1"/>
</dbReference>
<name>A0AAW2DT26_9ROSI</name>
<evidence type="ECO:0000256" key="5">
    <source>
        <dbReference type="ARBA" id="ARBA00023295"/>
    </source>
</evidence>
<protein>
    <recommendedName>
        <fullName evidence="6">GH18 domain-containing protein</fullName>
    </recommendedName>
</protein>
<dbReference type="EMBL" id="JAZDWU010000001">
    <property type="protein sequence ID" value="KAL0013571.1"/>
    <property type="molecule type" value="Genomic_DNA"/>
</dbReference>
<dbReference type="PANTHER" id="PTHR11177:SF383">
    <property type="entry name" value="GLYCOSYL HYDROLASE FAMILY PROTEIN WITH CHITINASE INSERTION DOMAIN-CONTAINING PROTEIN"/>
    <property type="match status" value="1"/>
</dbReference>